<evidence type="ECO:0008006" key="3">
    <source>
        <dbReference type="Google" id="ProtNLM"/>
    </source>
</evidence>
<comment type="caution">
    <text evidence="1">The sequence shown here is derived from an EMBL/GenBank/DDBJ whole genome shotgun (WGS) entry which is preliminary data.</text>
</comment>
<protein>
    <recommendedName>
        <fullName evidence="3">Acetoacetate decarboxylase</fullName>
    </recommendedName>
</protein>
<evidence type="ECO:0000313" key="2">
    <source>
        <dbReference type="Proteomes" id="UP000216429"/>
    </source>
</evidence>
<dbReference type="Pfam" id="PF06314">
    <property type="entry name" value="ADC"/>
    <property type="match status" value="1"/>
</dbReference>
<dbReference type="InterPro" id="IPR023375">
    <property type="entry name" value="ADC_dom_sf"/>
</dbReference>
<dbReference type="OrthoDB" id="4271203at2"/>
<name>A0A261VCT1_9BORD</name>
<organism evidence="1 2">
    <name type="scientific">Bordetella genomosp. 12</name>
    <dbReference type="NCBI Taxonomy" id="463035"/>
    <lineage>
        <taxon>Bacteria</taxon>
        <taxon>Pseudomonadati</taxon>
        <taxon>Pseudomonadota</taxon>
        <taxon>Betaproteobacteria</taxon>
        <taxon>Burkholderiales</taxon>
        <taxon>Alcaligenaceae</taxon>
        <taxon>Bordetella</taxon>
    </lineage>
</organism>
<dbReference type="GO" id="GO:0016829">
    <property type="term" value="F:lyase activity"/>
    <property type="evidence" value="ECO:0007669"/>
    <property type="project" value="InterPro"/>
</dbReference>
<dbReference type="EMBL" id="NEVU01000003">
    <property type="protein sequence ID" value="OZI71815.1"/>
    <property type="molecule type" value="Genomic_DNA"/>
</dbReference>
<sequence>MSFVFDAQQLYRMPAHFGPTPGPRQGPDGQPFDWSHQPDRTLWAMDFDADAARIAAWLPPGFELDGEPVVRIELQQWRNLAWLAGRGYNTFGVKVPVRYRGKEDAARGHFLTVLWENMPDAIISGREELGYNKIYAAIADPARQDEGPWTASLDWLGHRFVEYDFETLSDAALDAGPAAPGDGILNFKYIAGTGPAAEPDACYCTLTPKGGQLTVTRVQTARAHLRFLPTRWEDMPTQYHIVEQLRALALGQARQAWRVESTGARDLADTRRLT</sequence>
<dbReference type="AlphaFoldDB" id="A0A261VCT1"/>
<dbReference type="SUPFAM" id="SSF160104">
    <property type="entry name" value="Acetoacetate decarboxylase-like"/>
    <property type="match status" value="1"/>
</dbReference>
<dbReference type="InterPro" id="IPR010451">
    <property type="entry name" value="Acetoacetate_decarboxylase"/>
</dbReference>
<dbReference type="Gene3D" id="2.40.400.10">
    <property type="entry name" value="Acetoacetate decarboxylase-like"/>
    <property type="match status" value="1"/>
</dbReference>
<reference evidence="2" key="1">
    <citation type="submission" date="2017-05" db="EMBL/GenBank/DDBJ databases">
        <title>Complete and WGS of Bordetella genogroups.</title>
        <authorList>
            <person name="Spilker T."/>
            <person name="Lipuma J."/>
        </authorList>
    </citation>
    <scope>NUCLEOTIDE SEQUENCE [LARGE SCALE GENOMIC DNA]</scope>
    <source>
        <strain evidence="2">AU6712</strain>
    </source>
</reference>
<evidence type="ECO:0000313" key="1">
    <source>
        <dbReference type="EMBL" id="OZI71815.1"/>
    </source>
</evidence>
<keyword evidence="2" id="KW-1185">Reference proteome</keyword>
<proteinExistence type="predicted"/>
<accession>A0A261VCT1</accession>
<dbReference type="Proteomes" id="UP000216429">
    <property type="component" value="Unassembled WGS sequence"/>
</dbReference>
<dbReference type="RefSeq" id="WP_094815722.1">
    <property type="nucleotide sequence ID" value="NZ_NEVU01000003.1"/>
</dbReference>
<gene>
    <name evidence="1" type="ORF">CAL22_18655</name>
</gene>